<evidence type="ECO:0000256" key="6">
    <source>
        <dbReference type="ARBA" id="ARBA00023136"/>
    </source>
</evidence>
<name>A0A5Q2MNU6_9ACTN</name>
<keyword evidence="3" id="KW-1003">Cell membrane</keyword>
<gene>
    <name evidence="7" type="ORF">GEV26_16700</name>
</gene>
<proteinExistence type="inferred from homology"/>
<dbReference type="KEGG" id="aef:GEV26_16700"/>
<keyword evidence="4" id="KW-0812">Transmembrane</keyword>
<comment type="similarity">
    <text evidence="2">Belongs to the resistance-nodulation-cell division (RND) (TC 2.A.6) family. MmpL subfamily.</text>
</comment>
<accession>A0A5Q2MNU6</accession>
<dbReference type="SUPFAM" id="SSF82866">
    <property type="entry name" value="Multidrug efflux transporter AcrB transmembrane domain"/>
    <property type="match status" value="2"/>
</dbReference>
<dbReference type="GO" id="GO:0005886">
    <property type="term" value="C:plasma membrane"/>
    <property type="evidence" value="ECO:0007669"/>
    <property type="project" value="UniProtKB-SubCell"/>
</dbReference>
<dbReference type="InterPro" id="IPR000731">
    <property type="entry name" value="SSD"/>
</dbReference>
<evidence type="ECO:0000313" key="7">
    <source>
        <dbReference type="EMBL" id="QGG42882.1"/>
    </source>
</evidence>
<protein>
    <submittedName>
        <fullName evidence="7">MMPL family transporter</fullName>
    </submittedName>
</protein>
<dbReference type="InterPro" id="IPR050545">
    <property type="entry name" value="Mycobact_MmpL"/>
</dbReference>
<reference evidence="7 8" key="1">
    <citation type="submission" date="2019-11" db="EMBL/GenBank/DDBJ databases">
        <authorList>
            <person name="Li J."/>
        </authorList>
    </citation>
    <scope>NUCLEOTIDE SEQUENCE [LARGE SCALE GENOMIC DNA]</scope>
    <source>
        <strain evidence="7 8">MF47</strain>
    </source>
</reference>
<dbReference type="PROSITE" id="PS50156">
    <property type="entry name" value="SSD"/>
    <property type="match status" value="1"/>
</dbReference>
<dbReference type="PANTHER" id="PTHR33406">
    <property type="entry name" value="MEMBRANE PROTEIN MJ1562-RELATED"/>
    <property type="match status" value="1"/>
</dbReference>
<dbReference type="Proteomes" id="UP000392064">
    <property type="component" value="Chromosome"/>
</dbReference>
<keyword evidence="5" id="KW-1133">Transmembrane helix</keyword>
<dbReference type="Gene3D" id="1.20.1640.10">
    <property type="entry name" value="Multidrug efflux transporter AcrB transmembrane domain"/>
    <property type="match status" value="2"/>
</dbReference>
<dbReference type="EMBL" id="CP045737">
    <property type="protein sequence ID" value="QGG42882.1"/>
    <property type="molecule type" value="Genomic_DNA"/>
</dbReference>
<evidence type="ECO:0000256" key="4">
    <source>
        <dbReference type="ARBA" id="ARBA00022692"/>
    </source>
</evidence>
<evidence type="ECO:0000256" key="5">
    <source>
        <dbReference type="ARBA" id="ARBA00022989"/>
    </source>
</evidence>
<evidence type="ECO:0000313" key="8">
    <source>
        <dbReference type="Proteomes" id="UP000392064"/>
    </source>
</evidence>
<dbReference type="RefSeq" id="WP_153654686.1">
    <property type="nucleotide sequence ID" value="NZ_CP045737.1"/>
</dbReference>
<comment type="subcellular location">
    <subcellularLocation>
        <location evidence="1">Cell membrane</location>
        <topology evidence="1">Multi-pass membrane protein</topology>
    </subcellularLocation>
</comment>
<dbReference type="AlphaFoldDB" id="A0A5Q2MNU6"/>
<keyword evidence="8" id="KW-1185">Reference proteome</keyword>
<dbReference type="PANTHER" id="PTHR33406:SF11">
    <property type="entry name" value="MEMBRANE PROTEIN SCO6666-RELATED"/>
    <property type="match status" value="1"/>
</dbReference>
<evidence type="ECO:0000256" key="2">
    <source>
        <dbReference type="ARBA" id="ARBA00010157"/>
    </source>
</evidence>
<sequence length="751" mass="78576">MAWYLYRLGRWSFRRRRIVISFWIGLLLLMGVASTTLQGKTSDTFTLPGIESVDAFELIKERTPDAAPDGATARVVFQAPEGEKLTSADNKKAVAESLAAIDSKNVVGATDPFETGTVSKDGRTAYSTVSYATQSIDLTDADKEALEKSPEVAEEAGLKVAIGGDALQEIPEQGLTELLGVGIAIIVLLITFGSLLLAGMPLLTALIGVGIGVTGITTATGFIDLGSSTPTLALMLGLAVGIDYALFITSRYRHEIHVGRSQEEAAGRAVGTAGSAVVFAGLTVVIALAGLSVVNINFLTQMGLAASATVAIAVLIALTLLPALLGAARKRTGWGKVPFIKAPDPEDETVGTTAGRRWADLITKHRIKALVGGLAVAGVVSIPVASMQLALPDDGTAAEGTGPRVAYDLIAENFGAGTNGPLLVVVDTKGADDPAEAVDLAAQKVQGIEKDVAAVVPPTPDPADEKAVAAYEAQLEGAQYATITVIPKSGPSDADTQALVDDIREAVGTVEADTGATVYVTGQTAVGVDISEELAKAFPKYLLVVVGLAFILLMIVFRSILVPIKAVLGFLLSVGVSLGATVAVFQWGWAADLLGVDTSGPVLFMLPLLLTGILFGLAMDYEVFLVSRMREEFVHGRPAKESVVFGFQYGARVVTAAAAIMIGVFGSFALGDEIIIKSIGFGLAVGVLADAFLVRMMIVPAFMALMGDRMWWLPRWLDKVLPNLDIEGESLARHTGDSVAGTTPERERISS</sequence>
<dbReference type="InterPro" id="IPR004869">
    <property type="entry name" value="MMPL_dom"/>
</dbReference>
<keyword evidence="6" id="KW-0472">Membrane</keyword>
<dbReference type="Pfam" id="PF03176">
    <property type="entry name" value="MMPL"/>
    <property type="match status" value="2"/>
</dbReference>
<evidence type="ECO:0000256" key="1">
    <source>
        <dbReference type="ARBA" id="ARBA00004651"/>
    </source>
</evidence>
<evidence type="ECO:0000256" key="3">
    <source>
        <dbReference type="ARBA" id="ARBA00022475"/>
    </source>
</evidence>
<organism evidence="7 8">
    <name type="scientific">Aeromicrobium yanjiei</name>
    <dbReference type="NCBI Taxonomy" id="2662028"/>
    <lineage>
        <taxon>Bacteria</taxon>
        <taxon>Bacillati</taxon>
        <taxon>Actinomycetota</taxon>
        <taxon>Actinomycetes</taxon>
        <taxon>Propionibacteriales</taxon>
        <taxon>Nocardioidaceae</taxon>
        <taxon>Aeromicrobium</taxon>
    </lineage>
</organism>